<feature type="region of interest" description="Disordered" evidence="10">
    <location>
        <begin position="1"/>
        <end position="32"/>
    </location>
</feature>
<keyword evidence="6" id="KW-0482">Metalloprotease</keyword>
<proteinExistence type="predicted"/>
<dbReference type="PROSITE" id="PS50090">
    <property type="entry name" value="MYB_LIKE"/>
    <property type="match status" value="1"/>
</dbReference>
<dbReference type="GO" id="GO:0046872">
    <property type="term" value="F:metal ion binding"/>
    <property type="evidence" value="ECO:0007669"/>
    <property type="project" value="UniProtKB-KW"/>
</dbReference>
<comment type="caution">
    <text evidence="14">The sequence shown here is derived from an EMBL/GenBank/DDBJ whole genome shotgun (WGS) entry which is preliminary data.</text>
</comment>
<dbReference type="CDD" id="cd00167">
    <property type="entry name" value="SANT"/>
    <property type="match status" value="1"/>
</dbReference>
<feature type="region of interest" description="Disordered" evidence="10">
    <location>
        <begin position="46"/>
        <end position="66"/>
    </location>
</feature>
<feature type="region of interest" description="Disordered" evidence="10">
    <location>
        <begin position="275"/>
        <end position="294"/>
    </location>
</feature>
<evidence type="ECO:0000256" key="3">
    <source>
        <dbReference type="ARBA" id="ARBA00022801"/>
    </source>
</evidence>
<reference evidence="14" key="1">
    <citation type="submission" date="2021-01" db="EMBL/GenBank/DDBJ databases">
        <title>Phytophthora aleatoria, a newly-described species from Pinus radiata is distinct from Phytophthora cactorum isolates based on comparative genomics.</title>
        <authorList>
            <person name="Mcdougal R."/>
            <person name="Panda P."/>
            <person name="Williams N."/>
            <person name="Studholme D.J."/>
        </authorList>
    </citation>
    <scope>NUCLEOTIDE SEQUENCE</scope>
    <source>
        <strain evidence="14">NZFS 4037</strain>
    </source>
</reference>
<dbReference type="SMART" id="SM00717">
    <property type="entry name" value="SANT"/>
    <property type="match status" value="1"/>
</dbReference>
<feature type="compositionally biased region" description="Pro residues" evidence="10">
    <location>
        <begin position="9"/>
        <end position="19"/>
    </location>
</feature>
<dbReference type="GO" id="GO:0008237">
    <property type="term" value="F:metallopeptidase activity"/>
    <property type="evidence" value="ECO:0007669"/>
    <property type="project" value="UniProtKB-KW"/>
</dbReference>
<dbReference type="InterPro" id="IPR001005">
    <property type="entry name" value="SANT/Myb"/>
</dbReference>
<evidence type="ECO:0000256" key="6">
    <source>
        <dbReference type="ARBA" id="ARBA00023049"/>
    </source>
</evidence>
<protein>
    <recommendedName>
        <fullName evidence="16">Myb-like DNA-binding protein</fullName>
    </recommendedName>
</protein>
<dbReference type="GO" id="GO:0003677">
    <property type="term" value="F:DNA binding"/>
    <property type="evidence" value="ECO:0007669"/>
    <property type="project" value="UniProtKB-KW"/>
</dbReference>
<keyword evidence="7" id="KW-0238">DNA-binding</keyword>
<keyword evidence="15" id="KW-1185">Reference proteome</keyword>
<feature type="domain" description="HTH myb-type" evidence="13">
    <location>
        <begin position="108"/>
        <end position="156"/>
    </location>
</feature>
<dbReference type="Proteomes" id="UP000709295">
    <property type="component" value="Unassembled WGS sequence"/>
</dbReference>
<keyword evidence="5" id="KW-0805">Transcription regulation</keyword>
<dbReference type="InterPro" id="IPR017884">
    <property type="entry name" value="SANT_dom"/>
</dbReference>
<dbReference type="EMBL" id="JAENGY010000309">
    <property type="protein sequence ID" value="KAG6966274.1"/>
    <property type="molecule type" value="Genomic_DNA"/>
</dbReference>
<evidence type="ECO:0000256" key="4">
    <source>
        <dbReference type="ARBA" id="ARBA00022833"/>
    </source>
</evidence>
<dbReference type="InterPro" id="IPR006447">
    <property type="entry name" value="Myb_dom_plants"/>
</dbReference>
<dbReference type="Pfam" id="PF00249">
    <property type="entry name" value="Myb_DNA-binding"/>
    <property type="match status" value="1"/>
</dbReference>
<evidence type="ECO:0000256" key="5">
    <source>
        <dbReference type="ARBA" id="ARBA00023015"/>
    </source>
</evidence>
<organism evidence="14 15">
    <name type="scientific">Phytophthora aleatoria</name>
    <dbReference type="NCBI Taxonomy" id="2496075"/>
    <lineage>
        <taxon>Eukaryota</taxon>
        <taxon>Sar</taxon>
        <taxon>Stramenopiles</taxon>
        <taxon>Oomycota</taxon>
        <taxon>Peronosporomycetes</taxon>
        <taxon>Peronosporales</taxon>
        <taxon>Peronosporaceae</taxon>
        <taxon>Phytophthora</taxon>
    </lineage>
</organism>
<feature type="domain" description="Myb-like" evidence="11">
    <location>
        <begin position="102"/>
        <end position="152"/>
    </location>
</feature>
<keyword evidence="3" id="KW-0378">Hydrolase</keyword>
<keyword evidence="2" id="KW-0479">Metal-binding</keyword>
<gene>
    <name evidence="14" type="ORF">JG688_00006844</name>
</gene>
<feature type="domain" description="SANT" evidence="12">
    <location>
        <begin position="105"/>
        <end position="159"/>
    </location>
</feature>
<evidence type="ECO:0000259" key="13">
    <source>
        <dbReference type="PROSITE" id="PS51294"/>
    </source>
</evidence>
<name>A0A8J5M7A4_9STRA</name>
<sequence length="311" mass="34233">MDPARISSPSPPSPVPFEPPLVSDSSRSPTWDEYLANNNEIGLVPYGDNLAEPRPTSYPSYTSTPAPIFRRKVSPSAFPMPPSPPFSVIRPAMKRAAKGEIPPGTQVGRWTKREHELFLEGLQRFGKSWKKISSLVHTRTLVQIRTHAQKYLQKQSRAAIKNDAKAAESQHQPRVAAPSQMNAFPTSLSASASSQTSSTVQLNNVNRLDQLLQDDGALPAFVDEYYTSPTAIEDDLLRPLFNGEQWVQRLVPPGSYSNKRRRVETSTSTAVAVPTFQPLPAPDNLSSPRTSPQSAAVLLAAHESDETNVWL</sequence>
<dbReference type="InterPro" id="IPR017930">
    <property type="entry name" value="Myb_dom"/>
</dbReference>
<evidence type="ECO:0000256" key="9">
    <source>
        <dbReference type="ARBA" id="ARBA00023242"/>
    </source>
</evidence>
<dbReference type="FunFam" id="1.10.10.60:FF:000151">
    <property type="entry name" value="histone H2A deubiquitinase MYSM1 isoform X2"/>
    <property type="match status" value="1"/>
</dbReference>
<keyword evidence="1" id="KW-0645">Protease</keyword>
<evidence type="ECO:0000256" key="2">
    <source>
        <dbReference type="ARBA" id="ARBA00022723"/>
    </source>
</evidence>
<keyword evidence="8" id="KW-0804">Transcription</keyword>
<evidence type="ECO:0000256" key="8">
    <source>
        <dbReference type="ARBA" id="ARBA00023163"/>
    </source>
</evidence>
<dbReference type="PROSITE" id="PS51294">
    <property type="entry name" value="HTH_MYB"/>
    <property type="match status" value="1"/>
</dbReference>
<dbReference type="NCBIfam" id="TIGR01557">
    <property type="entry name" value="myb_SHAQKYF"/>
    <property type="match status" value="1"/>
</dbReference>
<keyword evidence="9" id="KW-0539">Nucleus</keyword>
<dbReference type="AlphaFoldDB" id="A0A8J5M7A4"/>
<evidence type="ECO:0000259" key="12">
    <source>
        <dbReference type="PROSITE" id="PS51293"/>
    </source>
</evidence>
<evidence type="ECO:0008006" key="16">
    <source>
        <dbReference type="Google" id="ProtNLM"/>
    </source>
</evidence>
<evidence type="ECO:0000256" key="7">
    <source>
        <dbReference type="ARBA" id="ARBA00023125"/>
    </source>
</evidence>
<accession>A0A8J5M7A4</accession>
<dbReference type="GO" id="GO:0006508">
    <property type="term" value="P:proteolysis"/>
    <property type="evidence" value="ECO:0007669"/>
    <property type="project" value="UniProtKB-KW"/>
</dbReference>
<evidence type="ECO:0000313" key="15">
    <source>
        <dbReference type="Proteomes" id="UP000709295"/>
    </source>
</evidence>
<keyword evidence="4" id="KW-0862">Zinc</keyword>
<dbReference type="PANTHER" id="PTHR12802">
    <property type="entry name" value="SWI/SNF COMPLEX-RELATED"/>
    <property type="match status" value="1"/>
</dbReference>
<evidence type="ECO:0000259" key="11">
    <source>
        <dbReference type="PROSITE" id="PS50090"/>
    </source>
</evidence>
<evidence type="ECO:0000256" key="10">
    <source>
        <dbReference type="SAM" id="MobiDB-lite"/>
    </source>
</evidence>
<feature type="compositionally biased region" description="Polar residues" evidence="10">
    <location>
        <begin position="284"/>
        <end position="294"/>
    </location>
</feature>
<dbReference type="PROSITE" id="PS51293">
    <property type="entry name" value="SANT"/>
    <property type="match status" value="1"/>
</dbReference>
<evidence type="ECO:0000313" key="14">
    <source>
        <dbReference type="EMBL" id="KAG6966274.1"/>
    </source>
</evidence>
<evidence type="ECO:0000256" key="1">
    <source>
        <dbReference type="ARBA" id="ARBA00022670"/>
    </source>
</evidence>